<evidence type="ECO:0000313" key="1">
    <source>
        <dbReference type="EMBL" id="KIL66286.1"/>
    </source>
</evidence>
<keyword evidence="2" id="KW-1185">Reference proteome</keyword>
<dbReference type="Proteomes" id="UP000054549">
    <property type="component" value="Unassembled WGS sequence"/>
</dbReference>
<dbReference type="SUPFAM" id="SSF56784">
    <property type="entry name" value="HAD-like"/>
    <property type="match status" value="1"/>
</dbReference>
<dbReference type="STRING" id="946122.A0A0C2XAD3"/>
<dbReference type="InterPro" id="IPR023214">
    <property type="entry name" value="HAD_sf"/>
</dbReference>
<accession>A0A0C2XAD3</accession>
<dbReference type="HOGENOM" id="CLU_1874917_0_0_1"/>
<dbReference type="InterPro" id="IPR051828">
    <property type="entry name" value="HAD-like_hydrolase_domain"/>
</dbReference>
<reference evidence="1 2" key="1">
    <citation type="submission" date="2014-04" db="EMBL/GenBank/DDBJ databases">
        <title>Evolutionary Origins and Diversification of the Mycorrhizal Mutualists.</title>
        <authorList>
            <consortium name="DOE Joint Genome Institute"/>
            <consortium name="Mycorrhizal Genomics Consortium"/>
            <person name="Kohler A."/>
            <person name="Kuo A."/>
            <person name="Nagy L.G."/>
            <person name="Floudas D."/>
            <person name="Copeland A."/>
            <person name="Barry K.W."/>
            <person name="Cichocki N."/>
            <person name="Veneault-Fourrey C."/>
            <person name="LaButti K."/>
            <person name="Lindquist E.A."/>
            <person name="Lipzen A."/>
            <person name="Lundell T."/>
            <person name="Morin E."/>
            <person name="Murat C."/>
            <person name="Riley R."/>
            <person name="Ohm R."/>
            <person name="Sun H."/>
            <person name="Tunlid A."/>
            <person name="Henrissat B."/>
            <person name="Grigoriev I.V."/>
            <person name="Hibbett D.S."/>
            <person name="Martin F."/>
        </authorList>
    </citation>
    <scope>NUCLEOTIDE SEQUENCE [LARGE SCALE GENOMIC DNA]</scope>
    <source>
        <strain evidence="1 2">Koide BX008</strain>
    </source>
</reference>
<dbReference type="AlphaFoldDB" id="A0A0C2XAD3"/>
<gene>
    <name evidence="1" type="ORF">M378DRAFT_161161</name>
</gene>
<dbReference type="PANTHER" id="PTHR46191">
    <property type="match status" value="1"/>
</dbReference>
<dbReference type="Gene3D" id="3.40.50.1000">
    <property type="entry name" value="HAD superfamily/HAD-like"/>
    <property type="match status" value="1"/>
</dbReference>
<dbReference type="GO" id="GO:0005634">
    <property type="term" value="C:nucleus"/>
    <property type="evidence" value="ECO:0007669"/>
    <property type="project" value="TreeGrafter"/>
</dbReference>
<dbReference type="PANTHER" id="PTHR46191:SF2">
    <property type="entry name" value="HALOACID DEHALOGENASE-LIKE HYDROLASE DOMAIN-CONTAINING PROTEIN 3"/>
    <property type="match status" value="1"/>
</dbReference>
<dbReference type="EMBL" id="KN818237">
    <property type="protein sequence ID" value="KIL66286.1"/>
    <property type="molecule type" value="Genomic_DNA"/>
</dbReference>
<organism evidence="1 2">
    <name type="scientific">Amanita muscaria (strain Koide BX008)</name>
    <dbReference type="NCBI Taxonomy" id="946122"/>
    <lineage>
        <taxon>Eukaryota</taxon>
        <taxon>Fungi</taxon>
        <taxon>Dikarya</taxon>
        <taxon>Basidiomycota</taxon>
        <taxon>Agaricomycotina</taxon>
        <taxon>Agaricomycetes</taxon>
        <taxon>Agaricomycetidae</taxon>
        <taxon>Agaricales</taxon>
        <taxon>Pluteineae</taxon>
        <taxon>Amanitaceae</taxon>
        <taxon>Amanita</taxon>
    </lineage>
</organism>
<dbReference type="InParanoid" id="A0A0C2XAD3"/>
<dbReference type="OrthoDB" id="444127at2759"/>
<name>A0A0C2XAD3_AMAMK</name>
<sequence>MPGLRESLPEIVPRLMTLFSSKEGYKPFDEAIPACHYVNPATRPFLNYDPRQLDTLHDRHATAIVSNADSRIRSVLEDLDFPSAMDTIVLSEEQGIEKPEREIFLRTIDNVNRKIPSGQKSIDPAECLHVGDELIW</sequence>
<dbReference type="Pfam" id="PF00702">
    <property type="entry name" value="Hydrolase"/>
    <property type="match status" value="1"/>
</dbReference>
<proteinExistence type="predicted"/>
<dbReference type="InterPro" id="IPR036412">
    <property type="entry name" value="HAD-like_sf"/>
</dbReference>
<protein>
    <submittedName>
        <fullName evidence="1">Uncharacterized protein</fullName>
    </submittedName>
</protein>
<dbReference type="Gene3D" id="1.10.150.720">
    <property type="entry name" value="Haloacid dehalogenase-like hydrolase"/>
    <property type="match status" value="1"/>
</dbReference>
<dbReference type="InterPro" id="IPR044924">
    <property type="entry name" value="HAD-SF_hydro_IA_REG-2-like_cap"/>
</dbReference>
<evidence type="ECO:0000313" key="2">
    <source>
        <dbReference type="Proteomes" id="UP000054549"/>
    </source>
</evidence>